<dbReference type="PANTHER" id="PTHR45749">
    <property type="match status" value="1"/>
</dbReference>
<dbReference type="PANTHER" id="PTHR45749:SF21">
    <property type="entry name" value="DUF4371 DOMAIN-CONTAINING PROTEIN"/>
    <property type="match status" value="1"/>
</dbReference>
<dbReference type="EMBL" id="JARBHB010000013">
    <property type="protein sequence ID" value="KAJ8870292.1"/>
    <property type="molecule type" value="Genomic_DNA"/>
</dbReference>
<gene>
    <name evidence="1" type="ORF">PR048_029313</name>
</gene>
<evidence type="ECO:0000313" key="1">
    <source>
        <dbReference type="EMBL" id="KAJ8870292.1"/>
    </source>
</evidence>
<keyword evidence="2" id="KW-1185">Reference proteome</keyword>
<accession>A0ABQ9GD16</accession>
<organism evidence="1 2">
    <name type="scientific">Dryococelus australis</name>
    <dbReference type="NCBI Taxonomy" id="614101"/>
    <lineage>
        <taxon>Eukaryota</taxon>
        <taxon>Metazoa</taxon>
        <taxon>Ecdysozoa</taxon>
        <taxon>Arthropoda</taxon>
        <taxon>Hexapoda</taxon>
        <taxon>Insecta</taxon>
        <taxon>Pterygota</taxon>
        <taxon>Neoptera</taxon>
        <taxon>Polyneoptera</taxon>
        <taxon>Phasmatodea</taxon>
        <taxon>Verophasmatodea</taxon>
        <taxon>Anareolatae</taxon>
        <taxon>Phasmatidae</taxon>
        <taxon>Eurycanthinae</taxon>
        <taxon>Dryococelus</taxon>
    </lineage>
</organism>
<evidence type="ECO:0000313" key="2">
    <source>
        <dbReference type="Proteomes" id="UP001159363"/>
    </source>
</evidence>
<dbReference type="Proteomes" id="UP001159363">
    <property type="component" value="Chromosome 12"/>
</dbReference>
<proteinExistence type="predicted"/>
<protein>
    <submittedName>
        <fullName evidence="1">Uncharacterized protein</fullName>
    </submittedName>
</protein>
<reference evidence="1 2" key="1">
    <citation type="submission" date="2023-02" db="EMBL/GenBank/DDBJ databases">
        <title>LHISI_Scaffold_Assembly.</title>
        <authorList>
            <person name="Stuart O.P."/>
            <person name="Cleave R."/>
            <person name="Magrath M.J.L."/>
            <person name="Mikheyev A.S."/>
        </authorList>
    </citation>
    <scope>NUCLEOTIDE SEQUENCE [LARGE SCALE GENOMIC DNA]</scope>
    <source>
        <strain evidence="1">Daus_M_001</strain>
        <tissue evidence="1">Leg muscle</tissue>
    </source>
</reference>
<comment type="caution">
    <text evidence="1">The sequence shown here is derived from an EMBL/GenBank/DDBJ whole genome shotgun (WGS) entry which is preliminary data.</text>
</comment>
<sequence length="192" mass="21388">MLQRELVEDVKKCIYYGLISDSTTDISAQEQFTFCLRYVDQVSLVVEEVFLGMYDCPGSRADTLSFLLSLISSHPKAIFVHCSYHALDLALQDIGRKNSICDVLVVVKDVSTFILESAKRKTTYLIVVLNPCNETKISSLVFGPWGQIATAIQSPDYIAAGAKHAPGVLKTTKVNLLNDDTFDDLWDEVESR</sequence>
<name>A0ABQ9GD16_9NEOP</name>